<dbReference type="SUPFAM" id="SSF48264">
    <property type="entry name" value="Cytochrome P450"/>
    <property type="match status" value="1"/>
</dbReference>
<dbReference type="AlphaFoldDB" id="A0A3D9LCP9"/>
<dbReference type="GO" id="GO:0004497">
    <property type="term" value="F:monooxygenase activity"/>
    <property type="evidence" value="ECO:0007669"/>
    <property type="project" value="InterPro"/>
</dbReference>
<dbReference type="PANTHER" id="PTHR46696:SF1">
    <property type="entry name" value="CYTOCHROME P450 YJIB-RELATED"/>
    <property type="match status" value="1"/>
</dbReference>
<dbReference type="Proteomes" id="UP000256727">
    <property type="component" value="Unassembled WGS sequence"/>
</dbReference>
<proteinExistence type="inferred from homology"/>
<reference evidence="2 3" key="1">
    <citation type="submission" date="2018-07" db="EMBL/GenBank/DDBJ databases">
        <title>Sequencing the genomes of 1000 actinobacteria strains.</title>
        <authorList>
            <person name="Klenk H.-P."/>
        </authorList>
    </citation>
    <scope>NUCLEOTIDE SEQUENCE [LARGE SCALE GENOMIC DNA]</scope>
    <source>
        <strain evidence="2 3">DSM 14442</strain>
    </source>
</reference>
<protein>
    <submittedName>
        <fullName evidence="2">Cytochrome P450</fullName>
    </submittedName>
</protein>
<dbReference type="EMBL" id="QREH01000001">
    <property type="protein sequence ID" value="REE03227.1"/>
    <property type="molecule type" value="Genomic_DNA"/>
</dbReference>
<dbReference type="InterPro" id="IPR036396">
    <property type="entry name" value="Cyt_P450_sf"/>
</dbReference>
<organism evidence="2 3">
    <name type="scientific">Citricoccus muralis</name>
    <dbReference type="NCBI Taxonomy" id="169134"/>
    <lineage>
        <taxon>Bacteria</taxon>
        <taxon>Bacillati</taxon>
        <taxon>Actinomycetota</taxon>
        <taxon>Actinomycetes</taxon>
        <taxon>Micrococcales</taxon>
        <taxon>Micrococcaceae</taxon>
        <taxon>Citricoccus</taxon>
    </lineage>
</organism>
<comment type="similarity">
    <text evidence="1">Belongs to the cytochrome P450 family.</text>
</comment>
<evidence type="ECO:0000313" key="3">
    <source>
        <dbReference type="Proteomes" id="UP000256727"/>
    </source>
</evidence>
<evidence type="ECO:0000256" key="1">
    <source>
        <dbReference type="ARBA" id="ARBA00010617"/>
    </source>
</evidence>
<dbReference type="GO" id="GO:0016705">
    <property type="term" value="F:oxidoreductase activity, acting on paired donors, with incorporation or reduction of molecular oxygen"/>
    <property type="evidence" value="ECO:0007669"/>
    <property type="project" value="InterPro"/>
</dbReference>
<dbReference type="InterPro" id="IPR017972">
    <property type="entry name" value="Cyt_P450_CS"/>
</dbReference>
<dbReference type="PRINTS" id="PR00359">
    <property type="entry name" value="BP450"/>
</dbReference>
<comment type="caution">
    <text evidence="2">The sequence shown here is derived from an EMBL/GenBank/DDBJ whole genome shotgun (WGS) entry which is preliminary data.</text>
</comment>
<accession>A0A3D9LCP9</accession>
<dbReference type="RefSeq" id="WP_170144529.1">
    <property type="nucleotide sequence ID" value="NZ_QREH01000001.1"/>
</dbReference>
<gene>
    <name evidence="2" type="ORF">C8E99_1033</name>
</gene>
<dbReference type="Gene3D" id="1.10.630.10">
    <property type="entry name" value="Cytochrome P450"/>
    <property type="match status" value="1"/>
</dbReference>
<dbReference type="PROSITE" id="PS00086">
    <property type="entry name" value="CYTOCHROME_P450"/>
    <property type="match status" value="1"/>
</dbReference>
<keyword evidence="3" id="KW-1185">Reference proteome</keyword>
<dbReference type="PANTHER" id="PTHR46696">
    <property type="entry name" value="P450, PUTATIVE (EUROFUNG)-RELATED"/>
    <property type="match status" value="1"/>
</dbReference>
<evidence type="ECO:0000313" key="2">
    <source>
        <dbReference type="EMBL" id="REE03227.1"/>
    </source>
</evidence>
<dbReference type="GO" id="GO:0020037">
    <property type="term" value="F:heme binding"/>
    <property type="evidence" value="ECO:0007669"/>
    <property type="project" value="InterPro"/>
</dbReference>
<name>A0A3D9LCP9_9MICC</name>
<sequence length="407" mass="43161">MSCPFAPTQATVPSTAPLATRLADAFPEQVTTRHRFVEDPYTVREVLRRAADFVPDNALKTVIPLASPTLRRLAAARFSLPPVLASASGPEHRTVRRVAARFFSPARVAAQAEPVAALVRSACAGILPRLTAGEEIDLAQEVAGIVPPVVVSTLTGVPNPPHAQLKRWSRDSLELFWGWPDSARQLELASSAVDFHAWLDEAVEHCLEEPSPHPGSGPVPGAVVGLPGGQNLFQALDTADVDRDRIRSLGYFLVIAGQETTAMLAQTVLGTALVDGVWADCADPSTGLESSRAVVTSVLAQASSVPTWRRVVVADTRVGDEDFTAGEHLVLRLSGGELGEAGDSSLAFGFGLHRCLGAGLAELEATVILHECAKALPLIELLSVPDWGHLLSFQAPHALPVRTRSAA</sequence>
<dbReference type="InterPro" id="IPR002397">
    <property type="entry name" value="Cyt_P450_B"/>
</dbReference>
<dbReference type="GO" id="GO:0005506">
    <property type="term" value="F:iron ion binding"/>
    <property type="evidence" value="ECO:0007669"/>
    <property type="project" value="InterPro"/>
</dbReference>